<name>A0A6A6ZQW8_9PLEO</name>
<accession>A0A6A6ZQW8</accession>
<evidence type="ECO:0000256" key="1">
    <source>
        <dbReference type="SAM" id="Phobius"/>
    </source>
</evidence>
<evidence type="ECO:0000313" key="3">
    <source>
        <dbReference type="Proteomes" id="UP000799424"/>
    </source>
</evidence>
<feature type="transmembrane region" description="Helical" evidence="1">
    <location>
        <begin position="363"/>
        <end position="385"/>
    </location>
</feature>
<keyword evidence="1" id="KW-0472">Membrane</keyword>
<gene>
    <name evidence="2" type="ORF">CC86DRAFT_243349</name>
</gene>
<sequence>PTVFPLLFASVIGRAAYAILLWRLENGERIEILDTLASSTSLTSTVTSQFQLRRVSVWGTMLIAMWALSPIGGQASIRQMTVDTTIVTTPASFRIAVPDANPFSRVDPDSHVVFVYLNKLFTSAMVSSTKTRASPLDMWGNVKIPMLEYYEKSLQPDDRGWYTTNITDNDSAVYSSLIGIPMDGLRPFNFFHAPAGSPYWLSCAMTSTYVELEVSCTATSTCRASRVRRSQLSQLPSDVTMRDMGGISHWSRFLETFLTSQGGGASLLSAYLRNPALSIGNTGKDPWSITDESLSTRLGQLLNSYFVGLANLYTITGGINNETSYFGDTNITFEPAEKISESRVWPSQGTKHKHVEVIIAHKAWTTTLSIISILLILACLISPLVRHFLTTGPDVAMNFSSLATRNNAYVPLSSSGTYLDAADRYKLLKDVRLRLGDAERKADVGNLVIGS</sequence>
<protein>
    <submittedName>
        <fullName evidence="2">Uncharacterized protein</fullName>
    </submittedName>
</protein>
<keyword evidence="1" id="KW-0812">Transmembrane</keyword>
<dbReference type="Proteomes" id="UP000799424">
    <property type="component" value="Unassembled WGS sequence"/>
</dbReference>
<keyword evidence="1" id="KW-1133">Transmembrane helix</keyword>
<proteinExistence type="predicted"/>
<evidence type="ECO:0000313" key="2">
    <source>
        <dbReference type="EMBL" id="KAF2822707.1"/>
    </source>
</evidence>
<reference evidence="2" key="1">
    <citation type="journal article" date="2020" name="Stud. Mycol.">
        <title>101 Dothideomycetes genomes: a test case for predicting lifestyles and emergence of pathogens.</title>
        <authorList>
            <person name="Haridas S."/>
            <person name="Albert R."/>
            <person name="Binder M."/>
            <person name="Bloem J."/>
            <person name="Labutti K."/>
            <person name="Salamov A."/>
            <person name="Andreopoulos B."/>
            <person name="Baker S."/>
            <person name="Barry K."/>
            <person name="Bills G."/>
            <person name="Bluhm B."/>
            <person name="Cannon C."/>
            <person name="Castanera R."/>
            <person name="Culley D."/>
            <person name="Daum C."/>
            <person name="Ezra D."/>
            <person name="Gonzalez J."/>
            <person name="Henrissat B."/>
            <person name="Kuo A."/>
            <person name="Liang C."/>
            <person name="Lipzen A."/>
            <person name="Lutzoni F."/>
            <person name="Magnuson J."/>
            <person name="Mondo S."/>
            <person name="Nolan M."/>
            <person name="Ohm R."/>
            <person name="Pangilinan J."/>
            <person name="Park H.-J."/>
            <person name="Ramirez L."/>
            <person name="Alfaro M."/>
            <person name="Sun H."/>
            <person name="Tritt A."/>
            <person name="Yoshinaga Y."/>
            <person name="Zwiers L.-H."/>
            <person name="Turgeon B."/>
            <person name="Goodwin S."/>
            <person name="Spatafora J."/>
            <person name="Crous P."/>
            <person name="Grigoriev I."/>
        </authorList>
    </citation>
    <scope>NUCLEOTIDE SEQUENCE</scope>
    <source>
        <strain evidence="2">CBS 113818</strain>
    </source>
</reference>
<feature type="non-terminal residue" evidence="2">
    <location>
        <position position="1"/>
    </location>
</feature>
<organism evidence="2 3">
    <name type="scientific">Ophiobolus disseminans</name>
    <dbReference type="NCBI Taxonomy" id="1469910"/>
    <lineage>
        <taxon>Eukaryota</taxon>
        <taxon>Fungi</taxon>
        <taxon>Dikarya</taxon>
        <taxon>Ascomycota</taxon>
        <taxon>Pezizomycotina</taxon>
        <taxon>Dothideomycetes</taxon>
        <taxon>Pleosporomycetidae</taxon>
        <taxon>Pleosporales</taxon>
        <taxon>Pleosporineae</taxon>
        <taxon>Phaeosphaeriaceae</taxon>
        <taxon>Ophiobolus</taxon>
    </lineage>
</organism>
<dbReference type="AlphaFoldDB" id="A0A6A6ZQW8"/>
<dbReference type="OrthoDB" id="3692311at2759"/>
<keyword evidence="3" id="KW-1185">Reference proteome</keyword>
<dbReference type="EMBL" id="MU006234">
    <property type="protein sequence ID" value="KAF2822707.1"/>
    <property type="molecule type" value="Genomic_DNA"/>
</dbReference>
<feature type="non-terminal residue" evidence="2">
    <location>
        <position position="451"/>
    </location>
</feature>